<protein>
    <recommendedName>
        <fullName evidence="5">Abortive infection protein-like C-terminal domain-containing protein</fullName>
    </recommendedName>
</protein>
<dbReference type="Pfam" id="PF14355">
    <property type="entry name" value="Abi_C"/>
    <property type="match status" value="1"/>
</dbReference>
<feature type="domain" description="Abortive infection protein-like C-terminal" evidence="1">
    <location>
        <begin position="223"/>
        <end position="303"/>
    </location>
</feature>
<dbReference type="RefSeq" id="WP_207398238.1">
    <property type="nucleotide sequence ID" value="NZ_JABRWO010000011.1"/>
</dbReference>
<feature type="domain" description="AbiJ-NTD3" evidence="2">
    <location>
        <begin position="14"/>
        <end position="175"/>
    </location>
</feature>
<dbReference type="InterPro" id="IPR026001">
    <property type="entry name" value="Abi-like_C"/>
</dbReference>
<evidence type="ECO:0008006" key="5">
    <source>
        <dbReference type="Google" id="ProtNLM"/>
    </source>
</evidence>
<evidence type="ECO:0000259" key="2">
    <source>
        <dbReference type="Pfam" id="PF18860"/>
    </source>
</evidence>
<dbReference type="Proteomes" id="UP000551616">
    <property type="component" value="Unassembled WGS sequence"/>
</dbReference>
<keyword evidence="4" id="KW-1185">Reference proteome</keyword>
<evidence type="ECO:0000313" key="3">
    <source>
        <dbReference type="EMBL" id="MBA2116850.1"/>
    </source>
</evidence>
<gene>
    <name evidence="3" type="ORF">HOV93_40430</name>
</gene>
<name>A0A7V8V8H5_9BACT</name>
<sequence>MSGFASSPTQQNTISEITRRDIQRAIIREGICWSGELDDAEFLNRLYDLSSLPSTDSRFENAEGDIWQHRINNLDWDENWVFSDERLKLADGPDEVFLHFLAEIAHPMVCEDGEKARQIIALLNGLLAPDGWELVERSTISGRAIYGPRRLTSSQHVIRSTKKLAQQVDADYVYRPINRMESSIESDPDLAIGTAKELVETVCHTILESCGKSVTDRPDLLPLVRRALDELKLVPDEIKDDVKGAKSVKAVLGNLSTLVQGLAELRNLYGTGHGKGGSAKGLTARHARLAVGAAATLAIFLVDTLEDRKDGQ</sequence>
<dbReference type="AlphaFoldDB" id="A0A7V8V8H5"/>
<dbReference type="EMBL" id="JABRWO010000011">
    <property type="protein sequence ID" value="MBA2116850.1"/>
    <property type="molecule type" value="Genomic_DNA"/>
</dbReference>
<evidence type="ECO:0000313" key="4">
    <source>
        <dbReference type="Proteomes" id="UP000551616"/>
    </source>
</evidence>
<dbReference type="Pfam" id="PF18860">
    <property type="entry name" value="AbiJ_NTD3"/>
    <property type="match status" value="1"/>
</dbReference>
<comment type="caution">
    <text evidence="3">The sequence shown here is derived from an EMBL/GenBank/DDBJ whole genome shotgun (WGS) entry which is preliminary data.</text>
</comment>
<reference evidence="3 4" key="1">
    <citation type="submission" date="2020-05" db="EMBL/GenBank/DDBJ databases">
        <title>Bremerella alba sp. nov., a novel planctomycete isolated from the surface of the macroalga Fucus spiralis.</title>
        <authorList>
            <person name="Godinho O."/>
            <person name="Botelho R."/>
            <person name="Albuquerque L."/>
            <person name="Wiegand S."/>
            <person name="Da Costa M.S."/>
            <person name="Lobo-Da-Cunha A."/>
            <person name="Jogler C."/>
            <person name="Lage O.M."/>
        </authorList>
    </citation>
    <scope>NUCLEOTIDE SEQUENCE [LARGE SCALE GENOMIC DNA]</scope>
    <source>
        <strain evidence="3 4">FF15</strain>
    </source>
</reference>
<proteinExistence type="predicted"/>
<evidence type="ECO:0000259" key="1">
    <source>
        <dbReference type="Pfam" id="PF14355"/>
    </source>
</evidence>
<accession>A0A7V8V8H5</accession>
<dbReference type="InterPro" id="IPR041427">
    <property type="entry name" value="AbiJ-NTD3"/>
</dbReference>
<organism evidence="3 4">
    <name type="scientific">Bremerella alba</name>
    <dbReference type="NCBI Taxonomy" id="980252"/>
    <lineage>
        <taxon>Bacteria</taxon>
        <taxon>Pseudomonadati</taxon>
        <taxon>Planctomycetota</taxon>
        <taxon>Planctomycetia</taxon>
        <taxon>Pirellulales</taxon>
        <taxon>Pirellulaceae</taxon>
        <taxon>Bremerella</taxon>
    </lineage>
</organism>